<reference evidence="2" key="1">
    <citation type="journal article" date="2021" name="PeerJ">
        <title>Extensive microbial diversity within the chicken gut microbiome revealed by metagenomics and culture.</title>
        <authorList>
            <person name="Gilroy R."/>
            <person name="Ravi A."/>
            <person name="Getino M."/>
            <person name="Pursley I."/>
            <person name="Horton D.L."/>
            <person name="Alikhan N.F."/>
            <person name="Baker D."/>
            <person name="Gharbi K."/>
            <person name="Hall N."/>
            <person name="Watson M."/>
            <person name="Adriaenssens E.M."/>
            <person name="Foster-Nyarko E."/>
            <person name="Jarju S."/>
            <person name="Secka A."/>
            <person name="Antonio M."/>
            <person name="Oren A."/>
            <person name="Chaudhuri R.R."/>
            <person name="La Ragione R."/>
            <person name="Hildebrand F."/>
            <person name="Pallen M.J."/>
        </authorList>
    </citation>
    <scope>NUCLEOTIDE SEQUENCE</scope>
    <source>
        <strain evidence="2">CHK187-11901</strain>
    </source>
</reference>
<dbReference type="EMBL" id="DWWM01000048">
    <property type="protein sequence ID" value="HJC36946.1"/>
    <property type="molecule type" value="Genomic_DNA"/>
</dbReference>
<keyword evidence="1" id="KW-0472">Membrane</keyword>
<gene>
    <name evidence="2" type="ORF">H9702_07420</name>
</gene>
<dbReference type="Proteomes" id="UP000823896">
    <property type="component" value="Unassembled WGS sequence"/>
</dbReference>
<protein>
    <submittedName>
        <fullName evidence="2">Uncharacterized protein</fullName>
    </submittedName>
</protein>
<keyword evidence="1" id="KW-0812">Transmembrane</keyword>
<reference evidence="2" key="2">
    <citation type="submission" date="2021-04" db="EMBL/GenBank/DDBJ databases">
        <authorList>
            <person name="Gilroy R."/>
        </authorList>
    </citation>
    <scope>NUCLEOTIDE SEQUENCE</scope>
    <source>
        <strain evidence="2">CHK187-11901</strain>
    </source>
</reference>
<keyword evidence="1" id="KW-1133">Transmembrane helix</keyword>
<sequence length="302" mass="34556">MDKAMQRRHKIRDKSFFFVWIACLLFTLFFIGYFFFLRTSEVDVTQHIVLDYSGENGSATVEVRSEEISVNQRLQDFYDSLEFAVTPNEGLSNGDEITISAKYDNELAQQYHLEPINLTRTVTVKGLPDRYESISDIPQDLLDNLSKHSDAYLEKHMNAILDNDFTDFYSMDNVELESSEIVYEAFMKSKTSENSDRLIVIYRLQARGQVNRSDEQEELQEERSSIYYMVVFPAINDSGIIPDASAYGEKVLLSEEPDEADLQEALETYLENKGRGGYHIEAITAVQTDGSSSEQADDAQEQ</sequence>
<feature type="transmembrane region" description="Helical" evidence="1">
    <location>
        <begin position="16"/>
        <end position="36"/>
    </location>
</feature>
<evidence type="ECO:0000256" key="1">
    <source>
        <dbReference type="SAM" id="Phobius"/>
    </source>
</evidence>
<evidence type="ECO:0000313" key="3">
    <source>
        <dbReference type="Proteomes" id="UP000823896"/>
    </source>
</evidence>
<comment type="caution">
    <text evidence="2">The sequence shown here is derived from an EMBL/GenBank/DDBJ whole genome shotgun (WGS) entry which is preliminary data.</text>
</comment>
<accession>A0A9D2SWQ5</accession>
<organism evidence="2 3">
    <name type="scientific">Candidatus Merdibacter merdavium</name>
    <dbReference type="NCBI Taxonomy" id="2838692"/>
    <lineage>
        <taxon>Bacteria</taxon>
        <taxon>Bacillati</taxon>
        <taxon>Bacillota</taxon>
        <taxon>Erysipelotrichia</taxon>
        <taxon>Erysipelotrichales</taxon>
        <taxon>Erysipelotrichaceae</taxon>
        <taxon>Merdibacter</taxon>
    </lineage>
</organism>
<dbReference type="AlphaFoldDB" id="A0A9D2SWQ5"/>
<name>A0A9D2SWQ5_9FIRM</name>
<proteinExistence type="predicted"/>
<evidence type="ECO:0000313" key="2">
    <source>
        <dbReference type="EMBL" id="HJC36946.1"/>
    </source>
</evidence>